<accession>A0ABU5GTI9</accession>
<feature type="signal peptide" evidence="5">
    <location>
        <begin position="1"/>
        <end position="21"/>
    </location>
</feature>
<evidence type="ECO:0000313" key="7">
    <source>
        <dbReference type="EMBL" id="MDY7220311.1"/>
    </source>
</evidence>
<dbReference type="InterPro" id="IPR036909">
    <property type="entry name" value="Cyt_c-like_dom_sf"/>
</dbReference>
<evidence type="ECO:0000256" key="2">
    <source>
        <dbReference type="ARBA" id="ARBA00022723"/>
    </source>
</evidence>
<comment type="caution">
    <text evidence="7">The sequence shown here is derived from an EMBL/GenBank/DDBJ whole genome shotgun (WGS) entry which is preliminary data.</text>
</comment>
<gene>
    <name evidence="7" type="ORF">TOI97_12130</name>
</gene>
<feature type="domain" description="Cytochrome c" evidence="6">
    <location>
        <begin position="44"/>
        <end position="144"/>
    </location>
</feature>
<name>A0ABU5GTI9_9GAMM</name>
<reference evidence="7 8" key="1">
    <citation type="submission" date="2023-12" db="EMBL/GenBank/DDBJ databases">
        <title>Denitrificimonas halotolerans sp. nov.,a novel species isolated from landfill leachate.</title>
        <authorList>
            <person name="Wang S."/>
        </authorList>
    </citation>
    <scope>NUCLEOTIDE SEQUENCE [LARGE SCALE GENOMIC DNA]</scope>
    <source>
        <strain evidence="7 8">JX-1</strain>
    </source>
</reference>
<evidence type="ECO:0000256" key="5">
    <source>
        <dbReference type="SAM" id="SignalP"/>
    </source>
</evidence>
<evidence type="ECO:0000259" key="6">
    <source>
        <dbReference type="PROSITE" id="PS51007"/>
    </source>
</evidence>
<protein>
    <submittedName>
        <fullName evidence="7">Cytochrome c</fullName>
    </submittedName>
</protein>
<dbReference type="InterPro" id="IPR051459">
    <property type="entry name" value="Cytochrome_c-type_DH"/>
</dbReference>
<dbReference type="Proteomes" id="UP001294570">
    <property type="component" value="Unassembled WGS sequence"/>
</dbReference>
<dbReference type="Gene3D" id="1.10.760.10">
    <property type="entry name" value="Cytochrome c-like domain"/>
    <property type="match status" value="1"/>
</dbReference>
<dbReference type="RefSeq" id="WP_321554394.1">
    <property type="nucleotide sequence ID" value="NZ_JAXIVU010000024.1"/>
</dbReference>
<keyword evidence="3 4" id="KW-0408">Iron</keyword>
<keyword evidence="1 4" id="KW-0349">Heme</keyword>
<feature type="chain" id="PRO_5045214343" evidence="5">
    <location>
        <begin position="22"/>
        <end position="160"/>
    </location>
</feature>
<dbReference type="Pfam" id="PF00034">
    <property type="entry name" value="Cytochrom_C"/>
    <property type="match status" value="1"/>
</dbReference>
<sequence>MTISVKTIIFTAAIIGAVALATQTFMNSSTESVNWTYIDPTNKQLVAEGQPIYAAHCATCHGVNLEGEPNWRTRKPNGRLPAPPHDATGHTWHHADALLIDITQHGLRPGITAPVGYVSDMPAYKDLLSTHEIHAVLAYIKSSWPKHAVEQQKALTLHKQ</sequence>
<proteinExistence type="predicted"/>
<dbReference type="PANTHER" id="PTHR35008:SF4">
    <property type="entry name" value="BLL4482 PROTEIN"/>
    <property type="match status" value="1"/>
</dbReference>
<dbReference type="InterPro" id="IPR009056">
    <property type="entry name" value="Cyt_c-like_dom"/>
</dbReference>
<dbReference type="SUPFAM" id="SSF46626">
    <property type="entry name" value="Cytochrome c"/>
    <property type="match status" value="1"/>
</dbReference>
<dbReference type="PROSITE" id="PS51007">
    <property type="entry name" value="CYTC"/>
    <property type="match status" value="1"/>
</dbReference>
<keyword evidence="5" id="KW-0732">Signal</keyword>
<dbReference type="EMBL" id="JAXIVU010000024">
    <property type="protein sequence ID" value="MDY7220311.1"/>
    <property type="molecule type" value="Genomic_DNA"/>
</dbReference>
<dbReference type="PANTHER" id="PTHR35008">
    <property type="entry name" value="BLL4482 PROTEIN-RELATED"/>
    <property type="match status" value="1"/>
</dbReference>
<keyword evidence="8" id="KW-1185">Reference proteome</keyword>
<evidence type="ECO:0000256" key="4">
    <source>
        <dbReference type="PROSITE-ProRule" id="PRU00433"/>
    </source>
</evidence>
<evidence type="ECO:0000313" key="8">
    <source>
        <dbReference type="Proteomes" id="UP001294570"/>
    </source>
</evidence>
<evidence type="ECO:0000256" key="3">
    <source>
        <dbReference type="ARBA" id="ARBA00023004"/>
    </source>
</evidence>
<evidence type="ECO:0000256" key="1">
    <source>
        <dbReference type="ARBA" id="ARBA00022617"/>
    </source>
</evidence>
<keyword evidence="2 4" id="KW-0479">Metal-binding</keyword>
<organism evidence="7 8">
    <name type="scientific">Denitrificimonas halotolerans</name>
    <dbReference type="NCBI Taxonomy" id="3098930"/>
    <lineage>
        <taxon>Bacteria</taxon>
        <taxon>Pseudomonadati</taxon>
        <taxon>Pseudomonadota</taxon>
        <taxon>Gammaproteobacteria</taxon>
        <taxon>Pseudomonadales</taxon>
        <taxon>Pseudomonadaceae</taxon>
        <taxon>Denitrificimonas</taxon>
    </lineage>
</organism>